<dbReference type="GO" id="GO:0006310">
    <property type="term" value="P:DNA recombination"/>
    <property type="evidence" value="ECO:0007669"/>
    <property type="project" value="InterPro"/>
</dbReference>
<dbReference type="GO" id="GO:0003677">
    <property type="term" value="F:DNA binding"/>
    <property type="evidence" value="ECO:0007669"/>
    <property type="project" value="UniProtKB-KW"/>
</dbReference>
<keyword evidence="17" id="KW-1185">Reference proteome</keyword>
<organism evidence="17 18">
    <name type="scientific">Hyalella azteca</name>
    <name type="common">Amphipod</name>
    <dbReference type="NCBI Taxonomy" id="294128"/>
    <lineage>
        <taxon>Eukaryota</taxon>
        <taxon>Metazoa</taxon>
        <taxon>Ecdysozoa</taxon>
        <taxon>Arthropoda</taxon>
        <taxon>Crustacea</taxon>
        <taxon>Multicrustacea</taxon>
        <taxon>Malacostraca</taxon>
        <taxon>Eumalacostraca</taxon>
        <taxon>Peracarida</taxon>
        <taxon>Amphipoda</taxon>
        <taxon>Senticaudata</taxon>
        <taxon>Talitrida</taxon>
        <taxon>Talitroidea</taxon>
        <taxon>Hyalellidae</taxon>
        <taxon>Hyalella</taxon>
    </lineage>
</organism>
<dbReference type="GO" id="GO:0006281">
    <property type="term" value="P:DNA repair"/>
    <property type="evidence" value="ECO:0007669"/>
    <property type="project" value="InterPro"/>
</dbReference>
<keyword evidence="3 11" id="KW-0235">DNA replication</keyword>
<keyword evidence="5 11" id="KW-0863">Zinc-finger</keyword>
<dbReference type="CDD" id="cd04474">
    <property type="entry name" value="RPA1_DBD_A"/>
    <property type="match status" value="1"/>
</dbReference>
<dbReference type="GO" id="GO:0005634">
    <property type="term" value="C:nucleus"/>
    <property type="evidence" value="ECO:0007669"/>
    <property type="project" value="UniProtKB-SubCell"/>
</dbReference>
<feature type="domain" description="Replication protein A OB" evidence="16">
    <location>
        <begin position="296"/>
        <end position="393"/>
    </location>
</feature>
<feature type="compositionally biased region" description="Polar residues" evidence="12">
    <location>
        <begin position="110"/>
        <end position="120"/>
    </location>
</feature>
<keyword evidence="8 11" id="KW-0539">Nucleus</keyword>
<dbReference type="AlphaFoldDB" id="A0A8B7P6G4"/>
<dbReference type="InterPro" id="IPR004365">
    <property type="entry name" value="NA-bd_OB_tRNA"/>
</dbReference>
<evidence type="ECO:0000256" key="6">
    <source>
        <dbReference type="ARBA" id="ARBA00022833"/>
    </source>
</evidence>
<dbReference type="GO" id="GO:0008270">
    <property type="term" value="F:zinc ion binding"/>
    <property type="evidence" value="ECO:0007669"/>
    <property type="project" value="UniProtKB-KW"/>
</dbReference>
<dbReference type="RefSeq" id="XP_018021754.1">
    <property type="nucleotide sequence ID" value="XM_018166265.2"/>
</dbReference>
<dbReference type="SUPFAM" id="SSF50249">
    <property type="entry name" value="Nucleic acid-binding proteins"/>
    <property type="match status" value="4"/>
</dbReference>
<dbReference type="FunFam" id="2.40.50.140:FF:000090">
    <property type="entry name" value="Replication protein A subunit"/>
    <property type="match status" value="1"/>
</dbReference>
<dbReference type="Pfam" id="PF16900">
    <property type="entry name" value="REPA_OB_2"/>
    <property type="match status" value="1"/>
</dbReference>
<dbReference type="FunFam" id="2.40.50.140:FF:000064">
    <property type="entry name" value="Replication protein A subunit"/>
    <property type="match status" value="1"/>
</dbReference>
<dbReference type="InterPro" id="IPR047192">
    <property type="entry name" value="Euk_RPA1_DBD_C"/>
</dbReference>
<feature type="compositionally biased region" description="Low complexity" evidence="12">
    <location>
        <begin position="152"/>
        <end position="169"/>
    </location>
</feature>
<keyword evidence="7 11" id="KW-0238">DNA-binding</keyword>
<dbReference type="Pfam" id="PF08646">
    <property type="entry name" value="Rep_fac-A_C"/>
    <property type="match status" value="1"/>
</dbReference>
<feature type="domain" description="Replication factor A C-terminal" evidence="15">
    <location>
        <begin position="455"/>
        <end position="597"/>
    </location>
</feature>
<evidence type="ECO:0000256" key="2">
    <source>
        <dbReference type="ARBA" id="ARBA00005690"/>
    </source>
</evidence>
<evidence type="ECO:0000259" key="13">
    <source>
        <dbReference type="Pfam" id="PF01336"/>
    </source>
</evidence>
<dbReference type="PANTHER" id="PTHR47165">
    <property type="entry name" value="OS03G0429900 PROTEIN"/>
    <property type="match status" value="1"/>
</dbReference>
<dbReference type="KEGG" id="hazt:108677947"/>
<keyword evidence="4 11" id="KW-0479">Metal-binding</keyword>
<dbReference type="Pfam" id="PF01336">
    <property type="entry name" value="tRNA_anti-codon"/>
    <property type="match status" value="1"/>
</dbReference>
<evidence type="ECO:0000256" key="10">
    <source>
        <dbReference type="ARBA" id="ARBA00062035"/>
    </source>
</evidence>
<comment type="subunit">
    <text evidence="10 11">Component of the heterotrimeric canonical replication protein A complex (RPA).</text>
</comment>
<evidence type="ECO:0000256" key="12">
    <source>
        <dbReference type="SAM" id="MobiDB-lite"/>
    </source>
</evidence>
<evidence type="ECO:0000256" key="9">
    <source>
        <dbReference type="ARBA" id="ARBA00058595"/>
    </source>
</evidence>
<dbReference type="PANTHER" id="PTHR47165:SF4">
    <property type="entry name" value="OS03G0429900 PROTEIN"/>
    <property type="match status" value="1"/>
</dbReference>
<evidence type="ECO:0000259" key="14">
    <source>
        <dbReference type="Pfam" id="PF04057"/>
    </source>
</evidence>
<dbReference type="InterPro" id="IPR004591">
    <property type="entry name" value="Rfa1"/>
</dbReference>
<name>A0A8B7P6G4_HYAAZ</name>
<dbReference type="InterPro" id="IPR031657">
    <property type="entry name" value="REPA_OB_2"/>
</dbReference>
<dbReference type="CDD" id="cd04476">
    <property type="entry name" value="RPA1_DBD_C"/>
    <property type="match status" value="1"/>
</dbReference>
<keyword evidence="6 11" id="KW-0862">Zinc</keyword>
<comment type="similarity">
    <text evidence="2 11">Belongs to the replication factor A protein 1 family.</text>
</comment>
<evidence type="ECO:0000256" key="7">
    <source>
        <dbReference type="ARBA" id="ARBA00023125"/>
    </source>
</evidence>
<accession>A0A8B7P6G4</accession>
<dbReference type="GO" id="GO:0006260">
    <property type="term" value="P:DNA replication"/>
    <property type="evidence" value="ECO:0007669"/>
    <property type="project" value="UniProtKB-KW"/>
</dbReference>
<dbReference type="GeneID" id="108677947"/>
<dbReference type="OMA" id="FNSYAML"/>
<dbReference type="FunFam" id="2.40.50.140:FF:000117">
    <property type="entry name" value="Replication protein A subunit"/>
    <property type="match status" value="1"/>
</dbReference>
<dbReference type="FunFam" id="2.40.50.140:FF:000041">
    <property type="entry name" value="Replication protein A subunit"/>
    <property type="match status" value="1"/>
</dbReference>
<evidence type="ECO:0000256" key="4">
    <source>
        <dbReference type="ARBA" id="ARBA00022723"/>
    </source>
</evidence>
<evidence type="ECO:0000313" key="17">
    <source>
        <dbReference type="Proteomes" id="UP000694843"/>
    </source>
</evidence>
<dbReference type="InterPro" id="IPR007199">
    <property type="entry name" value="Rep_factor-A_N"/>
</dbReference>
<evidence type="ECO:0000259" key="15">
    <source>
        <dbReference type="Pfam" id="PF08646"/>
    </source>
</evidence>
<dbReference type="CTD" id="136038134"/>
<dbReference type="Gene3D" id="2.40.50.140">
    <property type="entry name" value="Nucleic acid-binding proteins"/>
    <property type="match status" value="4"/>
</dbReference>
<dbReference type="InterPro" id="IPR013955">
    <property type="entry name" value="Rep_factor-A_C"/>
</dbReference>
<evidence type="ECO:0000256" key="3">
    <source>
        <dbReference type="ARBA" id="ARBA00022705"/>
    </source>
</evidence>
<evidence type="ECO:0000256" key="8">
    <source>
        <dbReference type="ARBA" id="ARBA00023242"/>
    </source>
</evidence>
<evidence type="ECO:0000259" key="16">
    <source>
        <dbReference type="Pfam" id="PF16900"/>
    </source>
</evidence>
<comment type="function">
    <text evidence="9 11">As part of the heterotrimeric replication protein A complex (RPA/RP-A), binds and stabilizes single-stranded DNA intermediates, that form during DNA replication or upon DNA stress. It prevents their reannealing and in parallel, recruits and activates different proteins and complexes involved in DNA metabolism. Thereby, it plays an essential role both in DNA replication and the cellular response to DNA damage.</text>
</comment>
<evidence type="ECO:0000256" key="11">
    <source>
        <dbReference type="RuleBase" id="RU364130"/>
    </source>
</evidence>
<sequence length="609" mass="66819">MAVQLSAGSIAAINNGEKPEDVILQVIAVRKFPTGDRCRLLVSDGVHRCGFAIMATQLNPMINSGEVAQHAVIKVTKYFCNQVSEKKKMMIILGLEVLLTAEDVGGEIGNPTTYESGTSNAPAGAPAAASNHSITRPSPVANGRAPLVQRSAPGNAPAADGGGMMPQAPDGFPNVRPIQTLTPYQNKWSICARVTQKSNIRTWSNSRGEGKLFSMELLDQSGEIRATAFNAECDKFYDMIEPNKVYYICSATLKTANKQFTSVKNDYEMTFNSGTQVVRCTEEKSIPAMQFDFVTIDQLENAQKDTIVDLIGLCRDASEVATIVQRSTGKELRKREISIVDHTNRAVSLTLWAEQAEKFDGTGNPVIAVKGAKVSDFGGVSLSLLGSSTLQVNPDISEAHQLKGWWEQAGCNSSDIINLSNQRGGAGNAVGANAVFKTLLEAKKEGLGSRDQPDYYNAKAIVTLVRKENILYQACPNDGCNKKVMDLNNGMYRCEKCCKELDRFNWRLMLSCNVADFTENHWVTVFQDQAELMLGSTAQELGTLRDENPDMFQSIIAGASFKEYNFRLRVKMETYNDESRLKTMVMSAAPVNPVDLNRRLIKEIRELSA</sequence>
<evidence type="ECO:0000256" key="1">
    <source>
        <dbReference type="ARBA" id="ARBA00004123"/>
    </source>
</evidence>
<feature type="domain" description="OB" evidence="13">
    <location>
        <begin position="188"/>
        <end position="269"/>
    </location>
</feature>
<dbReference type="CDD" id="cd04477">
    <property type="entry name" value="RPA1N"/>
    <property type="match status" value="1"/>
</dbReference>
<proteinExistence type="inferred from homology"/>
<dbReference type="CDD" id="cd04475">
    <property type="entry name" value="RPA1_DBD_B"/>
    <property type="match status" value="1"/>
</dbReference>
<reference evidence="18" key="1">
    <citation type="submission" date="2025-08" db="UniProtKB">
        <authorList>
            <consortium name="RefSeq"/>
        </authorList>
    </citation>
    <scope>IDENTIFICATION</scope>
    <source>
        <tissue evidence="18">Whole organism</tissue>
    </source>
</reference>
<feature type="region of interest" description="Disordered" evidence="12">
    <location>
        <begin position="110"/>
        <end position="177"/>
    </location>
</feature>
<evidence type="ECO:0000313" key="18">
    <source>
        <dbReference type="RefSeq" id="XP_018021754.1"/>
    </source>
</evidence>
<dbReference type="InterPro" id="IPR012340">
    <property type="entry name" value="NA-bd_OB-fold"/>
</dbReference>
<gene>
    <name evidence="18" type="primary">LOC108677947</name>
</gene>
<dbReference type="NCBIfam" id="TIGR00617">
    <property type="entry name" value="rpa1"/>
    <property type="match status" value="1"/>
</dbReference>
<feature type="domain" description="Replication factor-A protein 1 N-terminal" evidence="14">
    <location>
        <begin position="5"/>
        <end position="98"/>
    </location>
</feature>
<dbReference type="OrthoDB" id="1751331at2759"/>
<protein>
    <recommendedName>
        <fullName evidence="11">Replication protein A subunit</fullName>
    </recommendedName>
</protein>
<dbReference type="Pfam" id="PF04057">
    <property type="entry name" value="Rep-A_N"/>
    <property type="match status" value="1"/>
</dbReference>
<evidence type="ECO:0000256" key="5">
    <source>
        <dbReference type="ARBA" id="ARBA00022771"/>
    </source>
</evidence>
<comment type="subcellular location">
    <subcellularLocation>
        <location evidence="1 11">Nucleus</location>
    </subcellularLocation>
</comment>
<dbReference type="Proteomes" id="UP000694843">
    <property type="component" value="Unplaced"/>
</dbReference>